<evidence type="ECO:0000256" key="1">
    <source>
        <dbReference type="SAM" id="SignalP"/>
    </source>
</evidence>
<keyword evidence="3" id="KW-1185">Reference proteome</keyword>
<organism evidence="2 3">
    <name type="scientific">Allosediminivita pacifica</name>
    <dbReference type="NCBI Taxonomy" id="1267769"/>
    <lineage>
        <taxon>Bacteria</taxon>
        <taxon>Pseudomonadati</taxon>
        <taxon>Pseudomonadota</taxon>
        <taxon>Alphaproteobacteria</taxon>
        <taxon>Rhodobacterales</taxon>
        <taxon>Paracoccaceae</taxon>
        <taxon>Allosediminivita</taxon>
    </lineage>
</organism>
<dbReference type="EMBL" id="QBKN01000014">
    <property type="protein sequence ID" value="PTX46862.1"/>
    <property type="molecule type" value="Genomic_DNA"/>
</dbReference>
<sequence length="270" mass="30063">MPRLLASALAALIVTSVPLRAAPADDLLEALRIDDMLRIMRDEGMDYGRDLSTDMFGRPASARWEEVVSEIYDTDRMREIVREGVEEGLEGQEVPAILDFLESQEGQHVVALELVAREAMIDEGTEAAARERFRAIEGSDDPVLLEVERFVEANDLVEANVAGALNASFQFYQGLADGGAIEITEGEILSEVWATEEETRADTRDWLYGFMLMAYTPLEQARLEDYVELSATDEGRLMNRALFTGFNTMYDSISYALGLAAAREMQGEDL</sequence>
<feature type="signal peptide" evidence="1">
    <location>
        <begin position="1"/>
        <end position="21"/>
    </location>
</feature>
<dbReference type="AlphaFoldDB" id="A0A2T6ASR3"/>
<gene>
    <name evidence="2" type="ORF">C8N44_1143</name>
</gene>
<keyword evidence="1" id="KW-0732">Signal</keyword>
<dbReference type="Proteomes" id="UP000244069">
    <property type="component" value="Unassembled WGS sequence"/>
</dbReference>
<comment type="caution">
    <text evidence="2">The sequence shown here is derived from an EMBL/GenBank/DDBJ whole genome shotgun (WGS) entry which is preliminary data.</text>
</comment>
<feature type="chain" id="PRO_5015482522" description="DUF2059 domain-containing protein" evidence="1">
    <location>
        <begin position="22"/>
        <end position="270"/>
    </location>
</feature>
<dbReference type="OrthoDB" id="7841298at2"/>
<accession>A0A2T6ASR3</accession>
<proteinExistence type="predicted"/>
<protein>
    <recommendedName>
        <fullName evidence="4">DUF2059 domain-containing protein</fullName>
    </recommendedName>
</protein>
<name>A0A2T6ASR3_9RHOB</name>
<reference evidence="2 3" key="1">
    <citation type="submission" date="2018-04" db="EMBL/GenBank/DDBJ databases">
        <title>Genomic Encyclopedia of Archaeal and Bacterial Type Strains, Phase II (KMG-II): from individual species to whole genera.</title>
        <authorList>
            <person name="Goeker M."/>
        </authorList>
    </citation>
    <scope>NUCLEOTIDE SEQUENCE [LARGE SCALE GENOMIC DNA]</scope>
    <source>
        <strain evidence="2 3">DSM 29329</strain>
    </source>
</reference>
<evidence type="ECO:0008006" key="4">
    <source>
        <dbReference type="Google" id="ProtNLM"/>
    </source>
</evidence>
<evidence type="ECO:0000313" key="2">
    <source>
        <dbReference type="EMBL" id="PTX46862.1"/>
    </source>
</evidence>
<dbReference type="RefSeq" id="WP_107976822.1">
    <property type="nucleotide sequence ID" value="NZ_BMEZ01000015.1"/>
</dbReference>
<evidence type="ECO:0000313" key="3">
    <source>
        <dbReference type="Proteomes" id="UP000244069"/>
    </source>
</evidence>